<dbReference type="PANTHER" id="PTHR43081">
    <property type="entry name" value="ADENYLATE CYCLASE, TERMINAL-DIFFERENTIATION SPECIFIC-RELATED"/>
    <property type="match status" value="1"/>
</dbReference>
<gene>
    <name evidence="3" type="ORF">C4F51_12020</name>
</gene>
<evidence type="ECO:0000259" key="1">
    <source>
        <dbReference type="PROSITE" id="PS50006"/>
    </source>
</evidence>
<dbReference type="GO" id="GO:0009190">
    <property type="term" value="P:cyclic nucleotide biosynthetic process"/>
    <property type="evidence" value="ECO:0007669"/>
    <property type="project" value="InterPro"/>
</dbReference>
<dbReference type="PANTHER" id="PTHR43081:SF1">
    <property type="entry name" value="ADENYLATE CYCLASE, TERMINAL-DIFFERENTIATION SPECIFIC"/>
    <property type="match status" value="1"/>
</dbReference>
<dbReference type="GO" id="GO:0004016">
    <property type="term" value="F:adenylate cyclase activity"/>
    <property type="evidence" value="ECO:0007669"/>
    <property type="project" value="UniProtKB-ARBA"/>
</dbReference>
<proteinExistence type="predicted"/>
<name>A0A928V368_9GAMM</name>
<sequence>MIGQQPLHAIMFADVSGSSKLYKEMGNEAAKAIVDEAIQFMSMLTIVNDGTVVKTMGDEIMARFDSCDNACETAIAIQQRCVRESQLNGLAIRIGISFGEVLITHDDVFGDTVNDAAFVAHIARAHQIVLTQSVIDDLEHSLLQACQMFDRISIKGDSVHAAIYRLQWESSRQNHRATQLMPIQEVTHLEQQHLLSLCQRDKIITLLPEQLPFHIGRDDQKSDLPVDHELVSRDHCSIEFRRGKFVLIDHSTNGTFVTREDQPDIYLRREEFPLQGDGEIGLGQSTQRAGQWLIRFHVKDVDDAS</sequence>
<dbReference type="PROSITE" id="PS50125">
    <property type="entry name" value="GUANYLATE_CYCLASE_2"/>
    <property type="match status" value="1"/>
</dbReference>
<comment type="caution">
    <text evidence="3">The sequence shown here is derived from an EMBL/GenBank/DDBJ whole genome shotgun (WGS) entry which is preliminary data.</text>
</comment>
<dbReference type="CDD" id="cd07302">
    <property type="entry name" value="CHD"/>
    <property type="match status" value="1"/>
</dbReference>
<dbReference type="EMBL" id="PRDL01000001">
    <property type="protein sequence ID" value="MBE8717910.1"/>
    <property type="molecule type" value="Genomic_DNA"/>
</dbReference>
<dbReference type="PROSITE" id="PS50006">
    <property type="entry name" value="FHA_DOMAIN"/>
    <property type="match status" value="1"/>
</dbReference>
<accession>A0A928V368</accession>
<dbReference type="SUPFAM" id="SSF55073">
    <property type="entry name" value="Nucleotide cyclase"/>
    <property type="match status" value="1"/>
</dbReference>
<dbReference type="InterPro" id="IPR008984">
    <property type="entry name" value="SMAD_FHA_dom_sf"/>
</dbReference>
<dbReference type="Pfam" id="PF00498">
    <property type="entry name" value="FHA"/>
    <property type="match status" value="1"/>
</dbReference>
<dbReference type="CDD" id="cd00060">
    <property type="entry name" value="FHA"/>
    <property type="match status" value="1"/>
</dbReference>
<dbReference type="InterPro" id="IPR001054">
    <property type="entry name" value="A/G_cyclase"/>
</dbReference>
<dbReference type="RefSeq" id="WP_193910062.1">
    <property type="nucleotide sequence ID" value="NZ_PRDL01000001.1"/>
</dbReference>
<dbReference type="AlphaFoldDB" id="A0A928V368"/>
<feature type="domain" description="FHA" evidence="1">
    <location>
        <begin position="213"/>
        <end position="262"/>
    </location>
</feature>
<dbReference type="SUPFAM" id="SSF49879">
    <property type="entry name" value="SMAD/FHA domain"/>
    <property type="match status" value="1"/>
</dbReference>
<protein>
    <submittedName>
        <fullName evidence="3">Adenylate/guanylate cyclase domain-containing protein</fullName>
    </submittedName>
</protein>
<evidence type="ECO:0000259" key="2">
    <source>
        <dbReference type="PROSITE" id="PS50125"/>
    </source>
</evidence>
<dbReference type="InterPro" id="IPR029787">
    <property type="entry name" value="Nucleotide_cyclase"/>
</dbReference>
<feature type="domain" description="Guanylate cyclase" evidence="2">
    <location>
        <begin position="9"/>
        <end position="120"/>
    </location>
</feature>
<keyword evidence="4" id="KW-1185">Reference proteome</keyword>
<dbReference type="InterPro" id="IPR050697">
    <property type="entry name" value="Adenylyl/Guanylyl_Cyclase_3/4"/>
</dbReference>
<evidence type="ECO:0000313" key="3">
    <source>
        <dbReference type="EMBL" id="MBE8717910.1"/>
    </source>
</evidence>
<dbReference type="Pfam" id="PF00211">
    <property type="entry name" value="Guanylate_cyc"/>
    <property type="match status" value="1"/>
</dbReference>
<dbReference type="InterPro" id="IPR000253">
    <property type="entry name" value="FHA_dom"/>
</dbReference>
<dbReference type="SMART" id="SM00240">
    <property type="entry name" value="FHA"/>
    <property type="match status" value="1"/>
</dbReference>
<dbReference type="Gene3D" id="3.30.70.1230">
    <property type="entry name" value="Nucleotide cyclase"/>
    <property type="match status" value="1"/>
</dbReference>
<dbReference type="Proteomes" id="UP000652567">
    <property type="component" value="Unassembled WGS sequence"/>
</dbReference>
<organism evidence="3 4">
    <name type="scientific">Cellvibrio polysaccharolyticus</name>
    <dbReference type="NCBI Taxonomy" id="2082724"/>
    <lineage>
        <taxon>Bacteria</taxon>
        <taxon>Pseudomonadati</taxon>
        <taxon>Pseudomonadota</taxon>
        <taxon>Gammaproteobacteria</taxon>
        <taxon>Cellvibrionales</taxon>
        <taxon>Cellvibrionaceae</taxon>
        <taxon>Cellvibrio</taxon>
    </lineage>
</organism>
<dbReference type="GO" id="GO:0035556">
    <property type="term" value="P:intracellular signal transduction"/>
    <property type="evidence" value="ECO:0007669"/>
    <property type="project" value="InterPro"/>
</dbReference>
<dbReference type="Gene3D" id="2.60.200.20">
    <property type="match status" value="1"/>
</dbReference>
<reference evidence="3" key="1">
    <citation type="submission" date="2018-07" db="EMBL/GenBank/DDBJ databases">
        <title>Genome assembly of strain Ka43.</title>
        <authorList>
            <person name="Kukolya J."/>
            <person name="Nagy I."/>
            <person name="Horvath B."/>
            <person name="Toth A."/>
        </authorList>
    </citation>
    <scope>NUCLEOTIDE SEQUENCE</scope>
    <source>
        <strain evidence="3">KB43</strain>
    </source>
</reference>
<evidence type="ECO:0000313" key="4">
    <source>
        <dbReference type="Proteomes" id="UP000652567"/>
    </source>
</evidence>